<evidence type="ECO:0000256" key="7">
    <source>
        <dbReference type="ARBA" id="ARBA00023303"/>
    </source>
</evidence>
<evidence type="ECO:0000313" key="11">
    <source>
        <dbReference type="EMBL" id="KRN93973.1"/>
    </source>
</evidence>
<dbReference type="InterPro" id="IPR013099">
    <property type="entry name" value="K_chnl_dom"/>
</dbReference>
<dbReference type="SUPFAM" id="SSF81324">
    <property type="entry name" value="Voltage-gated potassium channels"/>
    <property type="match status" value="1"/>
</dbReference>
<keyword evidence="6 9" id="KW-0472">Membrane</keyword>
<keyword evidence="8" id="KW-0175">Coiled coil</keyword>
<evidence type="ECO:0000313" key="12">
    <source>
        <dbReference type="Proteomes" id="UP000051859"/>
    </source>
</evidence>
<organism evidence="11 12">
    <name type="scientific">Pediococcus stilesii</name>
    <dbReference type="NCBI Taxonomy" id="331679"/>
    <lineage>
        <taxon>Bacteria</taxon>
        <taxon>Bacillati</taxon>
        <taxon>Bacillota</taxon>
        <taxon>Bacilli</taxon>
        <taxon>Lactobacillales</taxon>
        <taxon>Lactobacillaceae</taxon>
        <taxon>Pediococcus</taxon>
    </lineage>
</organism>
<dbReference type="AlphaFoldDB" id="A0A0R2L290"/>
<evidence type="ECO:0000256" key="3">
    <source>
        <dbReference type="ARBA" id="ARBA00022692"/>
    </source>
</evidence>
<evidence type="ECO:0000256" key="5">
    <source>
        <dbReference type="ARBA" id="ARBA00023065"/>
    </source>
</evidence>
<comment type="subcellular location">
    <subcellularLocation>
        <location evidence="1">Membrane</location>
        <topology evidence="1">Multi-pass membrane protein</topology>
    </subcellularLocation>
</comment>
<evidence type="ECO:0000256" key="8">
    <source>
        <dbReference type="SAM" id="Coils"/>
    </source>
</evidence>
<dbReference type="EMBL" id="JQBX01000009">
    <property type="protein sequence ID" value="KRN93973.1"/>
    <property type="molecule type" value="Genomic_DNA"/>
</dbReference>
<feature type="transmembrane region" description="Helical" evidence="9">
    <location>
        <begin position="183"/>
        <end position="207"/>
    </location>
</feature>
<dbReference type="PRINTS" id="PR00169">
    <property type="entry name" value="KCHANNEL"/>
</dbReference>
<dbReference type="InterPro" id="IPR028325">
    <property type="entry name" value="VG_K_chnl"/>
</dbReference>
<evidence type="ECO:0000256" key="4">
    <source>
        <dbReference type="ARBA" id="ARBA00022989"/>
    </source>
</evidence>
<gene>
    <name evidence="11" type="ORF">IV81_GL001831</name>
</gene>
<evidence type="ECO:0000259" key="10">
    <source>
        <dbReference type="Pfam" id="PF07885"/>
    </source>
</evidence>
<dbReference type="Gene3D" id="1.20.120.350">
    <property type="entry name" value="Voltage-gated potassium channels. Chain C"/>
    <property type="match status" value="1"/>
</dbReference>
<proteinExistence type="predicted"/>
<comment type="caution">
    <text evidence="11">The sequence shown here is derived from an EMBL/GenBank/DDBJ whole genome shotgun (WGS) entry which is preliminary data.</text>
</comment>
<keyword evidence="4 9" id="KW-1133">Transmembrane helix</keyword>
<dbReference type="STRING" id="331679.IV81_GL001831"/>
<protein>
    <submittedName>
        <fullName evidence="11">Kef-type K+ transporter NAD-binding component</fullName>
    </submittedName>
</protein>
<evidence type="ECO:0000256" key="1">
    <source>
        <dbReference type="ARBA" id="ARBA00004141"/>
    </source>
</evidence>
<name>A0A0R2L290_9LACO</name>
<dbReference type="PANTHER" id="PTHR11537">
    <property type="entry name" value="VOLTAGE-GATED POTASSIUM CHANNEL"/>
    <property type="match status" value="1"/>
</dbReference>
<dbReference type="RefSeq" id="WP_057802828.1">
    <property type="nucleotide sequence ID" value="NZ_JQBX01000009.1"/>
</dbReference>
<feature type="domain" description="Potassium channel" evidence="10">
    <location>
        <begin position="136"/>
        <end position="208"/>
    </location>
</feature>
<feature type="transmembrane region" description="Helical" evidence="9">
    <location>
        <begin position="42"/>
        <end position="60"/>
    </location>
</feature>
<dbReference type="InterPro" id="IPR027359">
    <property type="entry name" value="Volt_channel_dom_sf"/>
</dbReference>
<dbReference type="Proteomes" id="UP000051859">
    <property type="component" value="Unassembled WGS sequence"/>
</dbReference>
<dbReference type="PANTHER" id="PTHR11537:SF254">
    <property type="entry name" value="POTASSIUM VOLTAGE-GATED CHANNEL PROTEIN SHAB"/>
    <property type="match status" value="1"/>
</dbReference>
<feature type="coiled-coil region" evidence="8">
    <location>
        <begin position="219"/>
        <end position="246"/>
    </location>
</feature>
<keyword evidence="2" id="KW-0813">Transport</keyword>
<reference evidence="11 12" key="1">
    <citation type="journal article" date="2015" name="Genome Announc.">
        <title>Expanding the biotechnology potential of lactobacilli through comparative genomics of 213 strains and associated genera.</title>
        <authorList>
            <person name="Sun Z."/>
            <person name="Harris H.M."/>
            <person name="McCann A."/>
            <person name="Guo C."/>
            <person name="Argimon S."/>
            <person name="Zhang W."/>
            <person name="Yang X."/>
            <person name="Jeffery I.B."/>
            <person name="Cooney J.C."/>
            <person name="Kagawa T.F."/>
            <person name="Liu W."/>
            <person name="Song Y."/>
            <person name="Salvetti E."/>
            <person name="Wrobel A."/>
            <person name="Rasinkangas P."/>
            <person name="Parkhill J."/>
            <person name="Rea M.C."/>
            <person name="O'Sullivan O."/>
            <person name="Ritari J."/>
            <person name="Douillard F.P."/>
            <person name="Paul Ross R."/>
            <person name="Yang R."/>
            <person name="Briner A.E."/>
            <person name="Felis G.E."/>
            <person name="de Vos W.M."/>
            <person name="Barrangou R."/>
            <person name="Klaenhammer T.R."/>
            <person name="Caufield P.W."/>
            <person name="Cui Y."/>
            <person name="Zhang H."/>
            <person name="O'Toole P.W."/>
        </authorList>
    </citation>
    <scope>NUCLEOTIDE SEQUENCE [LARGE SCALE GENOMIC DNA]</scope>
    <source>
        <strain evidence="11 12">DSM 18001</strain>
    </source>
</reference>
<dbReference type="PATRIC" id="fig|331679.3.peg.1867"/>
<keyword evidence="5" id="KW-0406">Ion transport</keyword>
<accession>A0A0R2L290</accession>
<evidence type="ECO:0000256" key="6">
    <source>
        <dbReference type="ARBA" id="ARBA00023136"/>
    </source>
</evidence>
<dbReference type="GO" id="GO:0008076">
    <property type="term" value="C:voltage-gated potassium channel complex"/>
    <property type="evidence" value="ECO:0007669"/>
    <property type="project" value="InterPro"/>
</dbReference>
<keyword evidence="7" id="KW-0407">Ion channel</keyword>
<keyword evidence="3 9" id="KW-0812">Transmembrane</keyword>
<feature type="transmembrane region" description="Helical" evidence="9">
    <location>
        <begin position="12"/>
        <end position="36"/>
    </location>
</feature>
<sequence>MTKRKIKIQILYDLVMASIASLSFIIVIASFFSKMVSLTNPFTAHLLNMFLIIYIIDFFTRMTKSQNIQRFLFDNTFDLLSLIPLHPAFAIFRIGRVFKIIRQHHLLWHLGLDGKFSKTIHRFIYTTGFLNLFTVSMFILVLSSLLYSIVEKISYPAALWWAITTATTVGYGDISPATNVGKFIAAFLMIGGVGFIGLLTSTITGFFTSESTDAQEDDMTKLFKKIDQLDRKVDHLQHELNLQRRKTGRKK</sequence>
<evidence type="ECO:0000256" key="9">
    <source>
        <dbReference type="SAM" id="Phobius"/>
    </source>
</evidence>
<dbReference type="Pfam" id="PF07885">
    <property type="entry name" value="Ion_trans_2"/>
    <property type="match status" value="1"/>
</dbReference>
<evidence type="ECO:0000256" key="2">
    <source>
        <dbReference type="ARBA" id="ARBA00022448"/>
    </source>
</evidence>
<dbReference type="GO" id="GO:0001508">
    <property type="term" value="P:action potential"/>
    <property type="evidence" value="ECO:0007669"/>
    <property type="project" value="TreeGrafter"/>
</dbReference>
<feature type="transmembrane region" description="Helical" evidence="9">
    <location>
        <begin position="123"/>
        <end position="147"/>
    </location>
</feature>
<dbReference type="Gene3D" id="1.10.287.70">
    <property type="match status" value="1"/>
</dbReference>
<dbReference type="GO" id="GO:0005249">
    <property type="term" value="F:voltage-gated potassium channel activity"/>
    <property type="evidence" value="ECO:0007669"/>
    <property type="project" value="InterPro"/>
</dbReference>
<keyword evidence="12" id="KW-1185">Reference proteome</keyword>